<feature type="transmembrane region" description="Helical" evidence="7">
    <location>
        <begin position="205"/>
        <end position="228"/>
    </location>
</feature>
<evidence type="ECO:0000256" key="4">
    <source>
        <dbReference type="ARBA" id="ARBA00022989"/>
    </source>
</evidence>
<keyword evidence="3 7" id="KW-0812">Transmembrane</keyword>
<feature type="transmembrane region" description="Helical" evidence="7">
    <location>
        <begin position="105"/>
        <end position="124"/>
    </location>
</feature>
<dbReference type="InterPro" id="IPR000791">
    <property type="entry name" value="Gpr1/Fun34/SatP-like"/>
</dbReference>
<evidence type="ECO:0000256" key="6">
    <source>
        <dbReference type="SAM" id="MobiDB-lite"/>
    </source>
</evidence>
<organism evidence="8 9">
    <name type="scientific">Anthostomella pinea</name>
    <dbReference type="NCBI Taxonomy" id="933095"/>
    <lineage>
        <taxon>Eukaryota</taxon>
        <taxon>Fungi</taxon>
        <taxon>Dikarya</taxon>
        <taxon>Ascomycota</taxon>
        <taxon>Pezizomycotina</taxon>
        <taxon>Sordariomycetes</taxon>
        <taxon>Xylariomycetidae</taxon>
        <taxon>Xylariales</taxon>
        <taxon>Xylariaceae</taxon>
        <taxon>Anthostomella</taxon>
    </lineage>
</organism>
<dbReference type="PANTHER" id="PTHR31123:SF4">
    <property type="entry name" value="PROTEIN ALCS"/>
    <property type="match status" value="1"/>
</dbReference>
<feature type="transmembrane region" description="Helical" evidence="7">
    <location>
        <begin position="248"/>
        <end position="267"/>
    </location>
</feature>
<dbReference type="EMBL" id="CAUWAG010000020">
    <property type="protein sequence ID" value="CAJ2513944.1"/>
    <property type="molecule type" value="Genomic_DNA"/>
</dbReference>
<comment type="subcellular location">
    <subcellularLocation>
        <location evidence="1">Membrane</location>
        <topology evidence="1">Multi-pass membrane protein</topology>
    </subcellularLocation>
</comment>
<dbReference type="Pfam" id="PF01184">
    <property type="entry name" value="Gpr1_Fun34_YaaH"/>
    <property type="match status" value="1"/>
</dbReference>
<dbReference type="GO" id="GO:0015123">
    <property type="term" value="F:acetate transmembrane transporter activity"/>
    <property type="evidence" value="ECO:0007669"/>
    <property type="project" value="TreeGrafter"/>
</dbReference>
<gene>
    <name evidence="8" type="ORF">KHLLAP_LOCUS14412</name>
</gene>
<accession>A0AAI8VZH8</accession>
<sequence length="295" mass="31531">MEGYRMQDGSSDDSHRKGYHEHLDDIHPESALKKMRTAGSISISPELFEKMYLSPQNKVPGDLRKKFANPTPIAICGFVMSLGPLSCDLMGWRGAGGNGAASIPVYLFFGGILMIIGGLLEFILGNTFPSVVFTAFGATWLSYGGTFLPQLNAYAAYAPPTASSPAEGLQTQGFNASIGKCLGFWTLSMALLCFVFLICSLRTNIVFVVTFFALIFHFGFATGAFWALGADYAGNAHFASRLLVGAGASAFVATAAGWWILFTILLASVDFPFALPVGDLSTAIRGASERGRSQV</sequence>
<protein>
    <submittedName>
        <fullName evidence="8">Uu.00g020630.m01.CDS01</fullName>
    </submittedName>
</protein>
<evidence type="ECO:0000256" key="7">
    <source>
        <dbReference type="SAM" id="Phobius"/>
    </source>
</evidence>
<feature type="transmembrane region" description="Helical" evidence="7">
    <location>
        <begin position="67"/>
        <end position="85"/>
    </location>
</feature>
<comment type="caution">
    <text evidence="8">The sequence shown here is derived from an EMBL/GenBank/DDBJ whole genome shotgun (WGS) entry which is preliminary data.</text>
</comment>
<feature type="transmembrane region" description="Helical" evidence="7">
    <location>
        <begin position="177"/>
        <end position="198"/>
    </location>
</feature>
<comment type="similarity">
    <text evidence="2">Belongs to the acetate uptake transporter (AceTr) (TC 2.A.96) family.</text>
</comment>
<feature type="transmembrane region" description="Helical" evidence="7">
    <location>
        <begin position="131"/>
        <end position="157"/>
    </location>
</feature>
<evidence type="ECO:0000256" key="1">
    <source>
        <dbReference type="ARBA" id="ARBA00004141"/>
    </source>
</evidence>
<evidence type="ECO:0000313" key="8">
    <source>
        <dbReference type="EMBL" id="CAJ2513944.1"/>
    </source>
</evidence>
<proteinExistence type="inferred from homology"/>
<dbReference type="Proteomes" id="UP001295740">
    <property type="component" value="Unassembled WGS sequence"/>
</dbReference>
<keyword evidence="4 7" id="KW-1133">Transmembrane helix</keyword>
<evidence type="ECO:0000256" key="3">
    <source>
        <dbReference type="ARBA" id="ARBA00022692"/>
    </source>
</evidence>
<evidence type="ECO:0000256" key="5">
    <source>
        <dbReference type="ARBA" id="ARBA00023136"/>
    </source>
</evidence>
<dbReference type="GO" id="GO:0005886">
    <property type="term" value="C:plasma membrane"/>
    <property type="evidence" value="ECO:0007669"/>
    <property type="project" value="TreeGrafter"/>
</dbReference>
<name>A0AAI8VZH8_9PEZI</name>
<reference evidence="8" key="1">
    <citation type="submission" date="2023-10" db="EMBL/GenBank/DDBJ databases">
        <authorList>
            <person name="Hackl T."/>
        </authorList>
    </citation>
    <scope>NUCLEOTIDE SEQUENCE</scope>
</reference>
<keyword evidence="9" id="KW-1185">Reference proteome</keyword>
<keyword evidence="5 7" id="KW-0472">Membrane</keyword>
<feature type="region of interest" description="Disordered" evidence="6">
    <location>
        <begin position="1"/>
        <end position="20"/>
    </location>
</feature>
<dbReference type="InterPro" id="IPR051633">
    <property type="entry name" value="AceTr"/>
</dbReference>
<evidence type="ECO:0000256" key="2">
    <source>
        <dbReference type="ARBA" id="ARBA00005587"/>
    </source>
</evidence>
<evidence type="ECO:0000313" key="9">
    <source>
        <dbReference type="Proteomes" id="UP001295740"/>
    </source>
</evidence>
<dbReference type="PANTHER" id="PTHR31123">
    <property type="entry name" value="ACCUMULATION OF DYADS PROTEIN 2-RELATED"/>
    <property type="match status" value="1"/>
</dbReference>
<dbReference type="AlphaFoldDB" id="A0AAI8VZH8"/>